<comment type="caution">
    <text evidence="2">The sequence shown here is derived from an EMBL/GenBank/DDBJ whole genome shotgun (WGS) entry which is preliminary data.</text>
</comment>
<feature type="transmembrane region" description="Helical" evidence="1">
    <location>
        <begin position="146"/>
        <end position="165"/>
    </location>
</feature>
<dbReference type="AlphaFoldDB" id="A0A543BIY9"/>
<organism evidence="2 3">
    <name type="scientific">Microbacterium saperdae</name>
    <dbReference type="NCBI Taxonomy" id="69368"/>
    <lineage>
        <taxon>Bacteria</taxon>
        <taxon>Bacillati</taxon>
        <taxon>Actinomycetota</taxon>
        <taxon>Actinomycetes</taxon>
        <taxon>Micrococcales</taxon>
        <taxon>Microbacteriaceae</taxon>
        <taxon>Microbacterium</taxon>
    </lineage>
</organism>
<evidence type="ECO:0000313" key="2">
    <source>
        <dbReference type="EMBL" id="TQL84810.1"/>
    </source>
</evidence>
<reference evidence="2 3" key="1">
    <citation type="submission" date="2019-06" db="EMBL/GenBank/DDBJ databases">
        <title>Sequencing the genomes of 1000 actinobacteria strains.</title>
        <authorList>
            <person name="Klenk H.-P."/>
        </authorList>
    </citation>
    <scope>NUCLEOTIDE SEQUENCE [LARGE SCALE GENOMIC DNA]</scope>
    <source>
        <strain evidence="2 3">DSM 20169</strain>
    </source>
</reference>
<accession>A0A543BIY9</accession>
<dbReference type="EMBL" id="VFOX01000001">
    <property type="protein sequence ID" value="TQL84810.1"/>
    <property type="molecule type" value="Genomic_DNA"/>
</dbReference>
<evidence type="ECO:0000256" key="1">
    <source>
        <dbReference type="SAM" id="Phobius"/>
    </source>
</evidence>
<proteinExistence type="predicted"/>
<keyword evidence="3" id="KW-1185">Reference proteome</keyword>
<dbReference type="RefSeq" id="WP_141870830.1">
    <property type="nucleotide sequence ID" value="NZ_VFOX01000001.1"/>
</dbReference>
<dbReference type="InterPro" id="IPR017195">
    <property type="entry name" value="ABC_thiamin-permease_prd"/>
</dbReference>
<feature type="transmembrane region" description="Helical" evidence="1">
    <location>
        <begin position="113"/>
        <end position="134"/>
    </location>
</feature>
<keyword evidence="1" id="KW-1133">Transmembrane helix</keyword>
<dbReference type="Pfam" id="PF09819">
    <property type="entry name" value="ABC_cobalt"/>
    <property type="match status" value="1"/>
</dbReference>
<keyword evidence="1" id="KW-0812">Transmembrane</keyword>
<feature type="transmembrane region" description="Helical" evidence="1">
    <location>
        <begin position="30"/>
        <end position="52"/>
    </location>
</feature>
<feature type="transmembrane region" description="Helical" evidence="1">
    <location>
        <begin position="64"/>
        <end position="81"/>
    </location>
</feature>
<keyword evidence="1" id="KW-0472">Membrane</keyword>
<sequence length="190" mass="20057">MKNTSTRILLTCAAIGVANGILLLPVFGIFSGAAIAAAPLLYTVLLGFWFFGGVLMQTLTHRPGVALLTTFIAGLVIGPFTPYGFSTVLSTATVGLCQELPFLATLYRKWPTWLFYVANGLIGLAYAFPAQAIFAADTPDGIRLAVYPMAAASAVATTWIARIVAKRLDRTGATRGLMRTAPATNVAIEG</sequence>
<dbReference type="OrthoDB" id="5115961at2"/>
<evidence type="ECO:0000313" key="3">
    <source>
        <dbReference type="Proteomes" id="UP000317209"/>
    </source>
</evidence>
<feature type="transmembrane region" description="Helical" evidence="1">
    <location>
        <begin position="87"/>
        <end position="106"/>
    </location>
</feature>
<name>A0A543BIY9_9MICO</name>
<gene>
    <name evidence="2" type="ORF">FB560_0403</name>
</gene>
<dbReference type="Proteomes" id="UP000317209">
    <property type="component" value="Unassembled WGS sequence"/>
</dbReference>
<protein>
    <submittedName>
        <fullName evidence="2">Energy-coupling factor transport system substrate-specific component</fullName>
    </submittedName>
</protein>